<feature type="compositionally biased region" description="Polar residues" evidence="6">
    <location>
        <begin position="57"/>
        <end position="66"/>
    </location>
</feature>
<evidence type="ECO:0000256" key="4">
    <source>
        <dbReference type="ARBA" id="ARBA00023242"/>
    </source>
</evidence>
<comment type="subcellular location">
    <subcellularLocation>
        <location evidence="5">Nucleus</location>
    </subcellularLocation>
</comment>
<comment type="caution">
    <text evidence="8">The sequence shown here is derived from an EMBL/GenBank/DDBJ whole genome shotgun (WGS) entry which is preliminary data.</text>
</comment>
<reference evidence="8 9" key="1">
    <citation type="journal article" date="2017" name="G3 (Bethesda)">
        <title>First Draft Genome Sequence of the Pathogenic Fungus Lomentospora prolificans (Formerly Scedosporium prolificans).</title>
        <authorList>
            <person name="Luo R."/>
            <person name="Zimin A."/>
            <person name="Workman R."/>
            <person name="Fan Y."/>
            <person name="Pertea G."/>
            <person name="Grossman N."/>
            <person name="Wear M.P."/>
            <person name="Jia B."/>
            <person name="Miller H."/>
            <person name="Casadevall A."/>
            <person name="Timp W."/>
            <person name="Zhang S.X."/>
            <person name="Salzberg S.L."/>
        </authorList>
    </citation>
    <scope>NUCLEOTIDE SEQUENCE [LARGE SCALE GENOMIC DNA]</scope>
    <source>
        <strain evidence="8 9">JHH-5317</strain>
    </source>
</reference>
<evidence type="ECO:0000256" key="3">
    <source>
        <dbReference type="ARBA" id="ARBA00023163"/>
    </source>
</evidence>
<dbReference type="PANTHER" id="PTHR46078:SF2">
    <property type="entry name" value="FORK-HEAD DOMAIN-CONTAINING PROTEIN"/>
    <property type="match status" value="1"/>
</dbReference>
<dbReference type="Pfam" id="PF00250">
    <property type="entry name" value="Forkhead"/>
    <property type="match status" value="1"/>
</dbReference>
<keyword evidence="9" id="KW-1185">Reference proteome</keyword>
<dbReference type="EMBL" id="NLAX01000697">
    <property type="protein sequence ID" value="PKS08336.1"/>
    <property type="molecule type" value="Genomic_DNA"/>
</dbReference>
<evidence type="ECO:0000313" key="8">
    <source>
        <dbReference type="EMBL" id="PKS08336.1"/>
    </source>
</evidence>
<keyword evidence="4 5" id="KW-0539">Nucleus</keyword>
<accession>A0A2N3N7C8</accession>
<evidence type="ECO:0000256" key="6">
    <source>
        <dbReference type="SAM" id="MobiDB-lite"/>
    </source>
</evidence>
<proteinExistence type="predicted"/>
<dbReference type="SUPFAM" id="SSF46785">
    <property type="entry name" value="Winged helix' DNA-binding domain"/>
    <property type="match status" value="1"/>
</dbReference>
<dbReference type="AlphaFoldDB" id="A0A2N3N7C8"/>
<feature type="region of interest" description="Disordered" evidence="6">
    <location>
        <begin position="1"/>
        <end position="45"/>
    </location>
</feature>
<protein>
    <recommendedName>
        <fullName evidence="7">Fork-head domain-containing protein</fullName>
    </recommendedName>
</protein>
<organism evidence="8 9">
    <name type="scientific">Lomentospora prolificans</name>
    <dbReference type="NCBI Taxonomy" id="41688"/>
    <lineage>
        <taxon>Eukaryota</taxon>
        <taxon>Fungi</taxon>
        <taxon>Dikarya</taxon>
        <taxon>Ascomycota</taxon>
        <taxon>Pezizomycotina</taxon>
        <taxon>Sordariomycetes</taxon>
        <taxon>Hypocreomycetidae</taxon>
        <taxon>Microascales</taxon>
        <taxon>Microascaceae</taxon>
        <taxon>Lomentospora</taxon>
    </lineage>
</organism>
<dbReference type="InterPro" id="IPR036388">
    <property type="entry name" value="WH-like_DNA-bd_sf"/>
</dbReference>
<dbReference type="Gene3D" id="1.10.10.10">
    <property type="entry name" value="Winged helix-like DNA-binding domain superfamily/Winged helix DNA-binding domain"/>
    <property type="match status" value="1"/>
</dbReference>
<evidence type="ECO:0000259" key="7">
    <source>
        <dbReference type="PROSITE" id="PS50039"/>
    </source>
</evidence>
<evidence type="ECO:0000256" key="5">
    <source>
        <dbReference type="PROSITE-ProRule" id="PRU00089"/>
    </source>
</evidence>
<dbReference type="PANTHER" id="PTHR46078">
    <property type="entry name" value="FORKHEAD BOX PROTEIN J2 FAMILY MEMBER"/>
    <property type="match status" value="1"/>
</dbReference>
<dbReference type="PROSITE" id="PS50039">
    <property type="entry name" value="FORK_HEAD_3"/>
    <property type="match status" value="1"/>
</dbReference>
<dbReference type="VEuPathDB" id="FungiDB:jhhlp_005280"/>
<keyword evidence="1" id="KW-0805">Transcription regulation</keyword>
<evidence type="ECO:0000256" key="2">
    <source>
        <dbReference type="ARBA" id="ARBA00023125"/>
    </source>
</evidence>
<name>A0A2N3N7C8_9PEZI</name>
<feature type="region of interest" description="Disordered" evidence="6">
    <location>
        <begin position="57"/>
        <end position="91"/>
    </location>
</feature>
<sequence>MVINSPASDPSPTAFTRSVIEDSMPPVGYPTIRDGSGTERNSPLEMKPAFLYSSPSEQQLGMQSPFSDLGEDGMSLSTVSDGGDASSNRERNRAHEPYAKLIYRAFMEQKRPMTLQEIYQWFRENTDKAQSEGKGKGNRSGKNQNGWMNSVRHNLSMNKVREFPEPDTRVAFRFLLASG</sequence>
<dbReference type="Proteomes" id="UP000233524">
    <property type="component" value="Unassembled WGS sequence"/>
</dbReference>
<keyword evidence="2 5" id="KW-0238">DNA-binding</keyword>
<gene>
    <name evidence="8" type="ORF">jhhlp_005280</name>
</gene>
<evidence type="ECO:0000313" key="9">
    <source>
        <dbReference type="Proteomes" id="UP000233524"/>
    </source>
</evidence>
<dbReference type="GO" id="GO:0000978">
    <property type="term" value="F:RNA polymerase II cis-regulatory region sequence-specific DNA binding"/>
    <property type="evidence" value="ECO:0007669"/>
    <property type="project" value="TreeGrafter"/>
</dbReference>
<feature type="domain" description="Fork-head" evidence="7">
    <location>
        <begin position="93"/>
        <end position="179"/>
    </location>
</feature>
<dbReference type="InParanoid" id="A0A2N3N7C8"/>
<dbReference type="STRING" id="41688.A0A2N3N7C8"/>
<feature type="compositionally biased region" description="Polar residues" evidence="6">
    <location>
        <begin position="1"/>
        <end position="16"/>
    </location>
</feature>
<dbReference type="InterPro" id="IPR001766">
    <property type="entry name" value="Fork_head_dom"/>
</dbReference>
<keyword evidence="3" id="KW-0804">Transcription</keyword>
<dbReference type="InterPro" id="IPR036390">
    <property type="entry name" value="WH_DNA-bd_sf"/>
</dbReference>
<feature type="region of interest" description="Disordered" evidence="6">
    <location>
        <begin position="128"/>
        <end position="148"/>
    </location>
</feature>
<feature type="DNA-binding region" description="Fork-head" evidence="5">
    <location>
        <begin position="93"/>
        <end position="179"/>
    </location>
</feature>
<dbReference type="GO" id="GO:0005634">
    <property type="term" value="C:nucleus"/>
    <property type="evidence" value="ECO:0007669"/>
    <property type="project" value="UniProtKB-SubCell"/>
</dbReference>
<evidence type="ECO:0000256" key="1">
    <source>
        <dbReference type="ARBA" id="ARBA00023015"/>
    </source>
</evidence>
<dbReference type="InterPro" id="IPR045912">
    <property type="entry name" value="FOXJ2/3-like"/>
</dbReference>
<dbReference type="GO" id="GO:0000981">
    <property type="term" value="F:DNA-binding transcription factor activity, RNA polymerase II-specific"/>
    <property type="evidence" value="ECO:0007669"/>
    <property type="project" value="TreeGrafter"/>
</dbReference>
<dbReference type="OrthoDB" id="5954824at2759"/>
<dbReference type="SMART" id="SM00339">
    <property type="entry name" value="FH"/>
    <property type="match status" value="1"/>
</dbReference>